<sequence length="185" mass="19480">MTSISCFPVHDELSAPEGSLAVLRGALASSGQLPNFLGVLAGSPAALRGYARLRSELRHGTLSGQTLERISLAVAQHHGSDPGLAAHRLCARRAGLTLDEITAARRFDSAVLQEAALLRFLQCVVTRPGSPPPHLLEEAREAGWADEQLLEAIAVVALETFTALVNIAGDVPVDGSHEQARLLAA</sequence>
<dbReference type="Pfam" id="PF02627">
    <property type="entry name" value="CMD"/>
    <property type="match status" value="1"/>
</dbReference>
<dbReference type="InterPro" id="IPR003779">
    <property type="entry name" value="CMD-like"/>
</dbReference>
<organism evidence="2">
    <name type="scientific">freshwater metagenome</name>
    <dbReference type="NCBI Taxonomy" id="449393"/>
    <lineage>
        <taxon>unclassified sequences</taxon>
        <taxon>metagenomes</taxon>
        <taxon>ecological metagenomes</taxon>
    </lineage>
</organism>
<gene>
    <name evidence="2" type="ORF">UFOPK3423_01162</name>
</gene>
<feature type="domain" description="Carboxymuconolactone decarboxylase-like" evidence="1">
    <location>
        <begin position="44"/>
        <end position="121"/>
    </location>
</feature>
<name>A0A6J7EGN6_9ZZZZ</name>
<dbReference type="AlphaFoldDB" id="A0A6J7EGN6"/>
<evidence type="ECO:0000259" key="1">
    <source>
        <dbReference type="Pfam" id="PF02627"/>
    </source>
</evidence>
<proteinExistence type="predicted"/>
<dbReference type="GO" id="GO:0051920">
    <property type="term" value="F:peroxiredoxin activity"/>
    <property type="evidence" value="ECO:0007669"/>
    <property type="project" value="InterPro"/>
</dbReference>
<reference evidence="2" key="1">
    <citation type="submission" date="2020-05" db="EMBL/GenBank/DDBJ databases">
        <authorList>
            <person name="Chiriac C."/>
            <person name="Salcher M."/>
            <person name="Ghai R."/>
            <person name="Kavagutti S V."/>
        </authorList>
    </citation>
    <scope>NUCLEOTIDE SEQUENCE</scope>
</reference>
<accession>A0A6J7EGN6</accession>
<dbReference type="PANTHER" id="PTHR35446:SF3">
    <property type="entry name" value="CMD DOMAIN-CONTAINING PROTEIN"/>
    <property type="match status" value="1"/>
</dbReference>
<dbReference type="Gene3D" id="1.20.1290.10">
    <property type="entry name" value="AhpD-like"/>
    <property type="match status" value="1"/>
</dbReference>
<protein>
    <submittedName>
        <fullName evidence="2">Unannotated protein</fullName>
    </submittedName>
</protein>
<dbReference type="PANTHER" id="PTHR35446">
    <property type="entry name" value="SI:CH211-175M2.5"/>
    <property type="match status" value="1"/>
</dbReference>
<dbReference type="EMBL" id="CAFBLQ010000134">
    <property type="protein sequence ID" value="CAB4878813.1"/>
    <property type="molecule type" value="Genomic_DNA"/>
</dbReference>
<evidence type="ECO:0000313" key="2">
    <source>
        <dbReference type="EMBL" id="CAB4878813.1"/>
    </source>
</evidence>
<dbReference type="InterPro" id="IPR029032">
    <property type="entry name" value="AhpD-like"/>
</dbReference>
<dbReference type="SUPFAM" id="SSF69118">
    <property type="entry name" value="AhpD-like"/>
    <property type="match status" value="1"/>
</dbReference>